<reference evidence="1" key="1">
    <citation type="submission" date="2023-08" db="EMBL/GenBank/DDBJ databases">
        <title>Reference Genome Resource for the Citrus Pathogen Phytophthora citrophthora.</title>
        <authorList>
            <person name="Moller H."/>
            <person name="Coetzee B."/>
            <person name="Rose L.J."/>
            <person name="Van Niekerk J.M."/>
        </authorList>
    </citation>
    <scope>NUCLEOTIDE SEQUENCE</scope>
    <source>
        <strain evidence="1">STE-U-9442</strain>
    </source>
</reference>
<keyword evidence="2" id="KW-1185">Reference proteome</keyword>
<comment type="caution">
    <text evidence="1">The sequence shown here is derived from an EMBL/GenBank/DDBJ whole genome shotgun (WGS) entry which is preliminary data.</text>
</comment>
<dbReference type="AlphaFoldDB" id="A0AAD9LUQ5"/>
<dbReference type="EMBL" id="JASMQC010000002">
    <property type="protein sequence ID" value="KAK1947587.1"/>
    <property type="molecule type" value="Genomic_DNA"/>
</dbReference>
<organism evidence="1 2">
    <name type="scientific">Phytophthora citrophthora</name>
    <dbReference type="NCBI Taxonomy" id="4793"/>
    <lineage>
        <taxon>Eukaryota</taxon>
        <taxon>Sar</taxon>
        <taxon>Stramenopiles</taxon>
        <taxon>Oomycota</taxon>
        <taxon>Peronosporomycetes</taxon>
        <taxon>Peronosporales</taxon>
        <taxon>Peronosporaceae</taxon>
        <taxon>Phytophthora</taxon>
    </lineage>
</organism>
<sequence length="82" mass="9118">MRVEEGISLDENLLYIVRLEPVTNGPTLVEEGVSRCTGALVLTATGIYSIFGNSVIYPYCLAVEGLPRDRELLDQLELGFWK</sequence>
<dbReference type="Proteomes" id="UP001259832">
    <property type="component" value="Unassembled WGS sequence"/>
</dbReference>
<evidence type="ECO:0000313" key="1">
    <source>
        <dbReference type="EMBL" id="KAK1947587.1"/>
    </source>
</evidence>
<proteinExistence type="predicted"/>
<name>A0AAD9LUQ5_9STRA</name>
<accession>A0AAD9LUQ5</accession>
<gene>
    <name evidence="1" type="ORF">P3T76_001597</name>
</gene>
<evidence type="ECO:0000313" key="2">
    <source>
        <dbReference type="Proteomes" id="UP001259832"/>
    </source>
</evidence>
<protein>
    <submittedName>
        <fullName evidence="1">Uncharacterized protein</fullName>
    </submittedName>
</protein>